<dbReference type="AlphaFoldDB" id="A0AAV1H2Q3"/>
<accession>A0AAV1H2Q3</accession>
<dbReference type="SUPFAM" id="SSF140996">
    <property type="entry name" value="Hermes dimerisation domain"/>
    <property type="match status" value="1"/>
</dbReference>
<gene>
    <name evidence="1" type="ORF">XNOV1_A025452</name>
</gene>
<dbReference type="Proteomes" id="UP001178508">
    <property type="component" value="Chromosome 19"/>
</dbReference>
<evidence type="ECO:0000313" key="1">
    <source>
        <dbReference type="EMBL" id="CAJ1080113.1"/>
    </source>
</evidence>
<proteinExistence type="predicted"/>
<reference evidence="1" key="1">
    <citation type="submission" date="2023-08" db="EMBL/GenBank/DDBJ databases">
        <authorList>
            <person name="Alioto T."/>
            <person name="Alioto T."/>
            <person name="Gomez Garrido J."/>
        </authorList>
    </citation>
    <scope>NUCLEOTIDE SEQUENCE</scope>
</reference>
<dbReference type="EMBL" id="OY660882">
    <property type="protein sequence ID" value="CAJ1080113.1"/>
    <property type="molecule type" value="Genomic_DNA"/>
</dbReference>
<organism evidence="1 2">
    <name type="scientific">Xyrichtys novacula</name>
    <name type="common">Pearly razorfish</name>
    <name type="synonym">Hemipteronotus novacula</name>
    <dbReference type="NCBI Taxonomy" id="13765"/>
    <lineage>
        <taxon>Eukaryota</taxon>
        <taxon>Metazoa</taxon>
        <taxon>Chordata</taxon>
        <taxon>Craniata</taxon>
        <taxon>Vertebrata</taxon>
        <taxon>Euteleostomi</taxon>
        <taxon>Actinopterygii</taxon>
        <taxon>Neopterygii</taxon>
        <taxon>Teleostei</taxon>
        <taxon>Neoteleostei</taxon>
        <taxon>Acanthomorphata</taxon>
        <taxon>Eupercaria</taxon>
        <taxon>Labriformes</taxon>
        <taxon>Labridae</taxon>
        <taxon>Xyrichtys</taxon>
    </lineage>
</organism>
<keyword evidence="2" id="KW-1185">Reference proteome</keyword>
<protein>
    <submittedName>
        <fullName evidence="1">Zinc finger BED domain-containing 1-like protein</fullName>
    </submittedName>
</protein>
<sequence>MGRSRQLTQLRRVRAVSVAPRLHVVGGGILWSRCQHQPKASEADQTGLRFLPKCDRASERHKDITHAVTCSIARDILPITTVEKPGFDQLLATLDPRYEVPGRKYVSNTALQA</sequence>
<evidence type="ECO:0000313" key="2">
    <source>
        <dbReference type="Proteomes" id="UP001178508"/>
    </source>
</evidence>
<name>A0AAV1H2Q3_XYRNO</name>